<dbReference type="Pfam" id="PF00772">
    <property type="entry name" value="DnaB"/>
    <property type="match status" value="1"/>
</dbReference>
<comment type="similarity">
    <text evidence="1 12">Belongs to the helicase family. DnaB subfamily.</text>
</comment>
<comment type="function">
    <text evidence="12">The main replicative DNA helicase, it participates in initiation and elongation during chromosome replication. Travels ahead of the DNA replisome, separating dsDNA into templates for DNA synthesis. A processive ATP-dependent 5'-3' DNA helicase it has DNA-dependent ATPase activity.</text>
</comment>
<feature type="domain" description="SF4 helicase" evidence="13">
    <location>
        <begin position="181"/>
        <end position="446"/>
    </location>
</feature>
<name>A0A975QM34_9ACTN</name>
<dbReference type="InterPro" id="IPR007694">
    <property type="entry name" value="DNA_helicase_DnaB-like_C"/>
</dbReference>
<keyword evidence="8 12" id="KW-0238">DNA-binding</keyword>
<evidence type="ECO:0000256" key="12">
    <source>
        <dbReference type="RuleBase" id="RU362085"/>
    </source>
</evidence>
<dbReference type="GO" id="GO:0016787">
    <property type="term" value="F:hydrolase activity"/>
    <property type="evidence" value="ECO:0007669"/>
    <property type="project" value="UniProtKB-KW"/>
</dbReference>
<dbReference type="Gene3D" id="3.40.50.300">
    <property type="entry name" value="P-loop containing nucleotide triphosphate hydrolases"/>
    <property type="match status" value="1"/>
</dbReference>
<keyword evidence="2 12" id="KW-0639">Primosome</keyword>
<dbReference type="FunFam" id="1.10.860.10:FF:000001">
    <property type="entry name" value="Replicative DNA helicase"/>
    <property type="match status" value="1"/>
</dbReference>
<dbReference type="EC" id="5.6.2.3" evidence="11 12"/>
<keyword evidence="5 12" id="KW-0378">Hydrolase</keyword>
<keyword evidence="4 12" id="KW-0547">Nucleotide-binding</keyword>
<evidence type="ECO:0000256" key="7">
    <source>
        <dbReference type="ARBA" id="ARBA00022840"/>
    </source>
</evidence>
<dbReference type="InterPro" id="IPR016136">
    <property type="entry name" value="DNA_helicase_N/primase_C"/>
</dbReference>
<reference evidence="14" key="1">
    <citation type="submission" date="2021-05" db="EMBL/GenBank/DDBJ databases">
        <authorList>
            <person name="Kaiqin L."/>
            <person name="Jian G."/>
        </authorList>
    </citation>
    <scope>NUCLEOTIDE SEQUENCE</scope>
    <source>
        <strain evidence="14">HDS5</strain>
    </source>
</reference>
<evidence type="ECO:0000313" key="15">
    <source>
        <dbReference type="Proteomes" id="UP000682416"/>
    </source>
</evidence>
<dbReference type="InterPro" id="IPR036185">
    <property type="entry name" value="DNA_heli_DnaB-like_N_sf"/>
</dbReference>
<dbReference type="PANTHER" id="PTHR30153:SF2">
    <property type="entry name" value="REPLICATIVE DNA HELICASE"/>
    <property type="match status" value="1"/>
</dbReference>
<evidence type="ECO:0000256" key="11">
    <source>
        <dbReference type="NCBIfam" id="TIGR00665"/>
    </source>
</evidence>
<keyword evidence="3 12" id="KW-0235">DNA replication</keyword>
<dbReference type="SUPFAM" id="SSF48024">
    <property type="entry name" value="N-terminal domain of DnaB helicase"/>
    <property type="match status" value="1"/>
</dbReference>
<dbReference type="PANTHER" id="PTHR30153">
    <property type="entry name" value="REPLICATIVE DNA HELICASE DNAB"/>
    <property type="match status" value="1"/>
</dbReference>
<evidence type="ECO:0000259" key="13">
    <source>
        <dbReference type="PROSITE" id="PS51199"/>
    </source>
</evidence>
<accession>A0A975QM34</accession>
<comment type="catalytic activity">
    <reaction evidence="10 12">
        <text>ATP + H2O = ADP + phosphate + H(+)</text>
        <dbReference type="Rhea" id="RHEA:13065"/>
        <dbReference type="ChEBI" id="CHEBI:15377"/>
        <dbReference type="ChEBI" id="CHEBI:15378"/>
        <dbReference type="ChEBI" id="CHEBI:30616"/>
        <dbReference type="ChEBI" id="CHEBI:43474"/>
        <dbReference type="ChEBI" id="CHEBI:456216"/>
        <dbReference type="EC" id="5.6.2.3"/>
    </reaction>
</comment>
<evidence type="ECO:0000256" key="1">
    <source>
        <dbReference type="ARBA" id="ARBA00008428"/>
    </source>
</evidence>
<dbReference type="KEGG" id="nec:KGD82_13450"/>
<protein>
    <recommendedName>
        <fullName evidence="11 12">Replicative DNA helicase</fullName>
        <ecNumber evidence="11 12">5.6.2.3</ecNumber>
    </recommendedName>
</protein>
<dbReference type="InterPro" id="IPR027417">
    <property type="entry name" value="P-loop_NTPase"/>
</dbReference>
<evidence type="ECO:0000256" key="4">
    <source>
        <dbReference type="ARBA" id="ARBA00022741"/>
    </source>
</evidence>
<keyword evidence="6 12" id="KW-0347">Helicase</keyword>
<organism evidence="14 15">
    <name type="scientific">Nocardiopsis eucommiae</name>
    <dbReference type="NCBI Taxonomy" id="2831970"/>
    <lineage>
        <taxon>Bacteria</taxon>
        <taxon>Bacillati</taxon>
        <taxon>Actinomycetota</taxon>
        <taxon>Actinomycetes</taxon>
        <taxon>Streptosporangiales</taxon>
        <taxon>Nocardiopsidaceae</taxon>
        <taxon>Nocardiopsis</taxon>
    </lineage>
</organism>
<dbReference type="GO" id="GO:0043139">
    <property type="term" value="F:5'-3' DNA helicase activity"/>
    <property type="evidence" value="ECO:0007669"/>
    <property type="project" value="UniProtKB-EC"/>
</dbReference>
<dbReference type="InterPro" id="IPR007693">
    <property type="entry name" value="DNA_helicase_DnaB-like_N"/>
</dbReference>
<dbReference type="Gene3D" id="1.10.860.10">
    <property type="entry name" value="DNAb Helicase, Chain A"/>
    <property type="match status" value="1"/>
</dbReference>
<keyword evidence="9" id="KW-0413">Isomerase</keyword>
<evidence type="ECO:0000256" key="5">
    <source>
        <dbReference type="ARBA" id="ARBA00022801"/>
    </source>
</evidence>
<evidence type="ECO:0000256" key="9">
    <source>
        <dbReference type="ARBA" id="ARBA00023235"/>
    </source>
</evidence>
<dbReference type="GO" id="GO:0006269">
    <property type="term" value="P:DNA replication, synthesis of primer"/>
    <property type="evidence" value="ECO:0007669"/>
    <property type="project" value="UniProtKB-UniRule"/>
</dbReference>
<dbReference type="CDD" id="cd00984">
    <property type="entry name" value="DnaB_C"/>
    <property type="match status" value="1"/>
</dbReference>
<keyword evidence="15" id="KW-1185">Reference proteome</keyword>
<dbReference type="InterPro" id="IPR007692">
    <property type="entry name" value="DNA_helicase_DnaB"/>
</dbReference>
<dbReference type="GO" id="GO:0005829">
    <property type="term" value="C:cytosol"/>
    <property type="evidence" value="ECO:0007669"/>
    <property type="project" value="TreeGrafter"/>
</dbReference>
<keyword evidence="7 12" id="KW-0067">ATP-binding</keyword>
<dbReference type="SUPFAM" id="SSF52540">
    <property type="entry name" value="P-loop containing nucleoside triphosphate hydrolases"/>
    <property type="match status" value="1"/>
</dbReference>
<dbReference type="Proteomes" id="UP000682416">
    <property type="component" value="Chromosome"/>
</dbReference>
<sequence>MTITEEAPDDTRTPPHDINAEQATLGGMLLSPRSIRQVCEIIRPGDWYRPAHEMIYDAILKVDASGEPVDAISVNDELVRRGDAGVVGGAPYLHTLTEAIPVAANAGYYAKIVSDRAVLRRLVEVGTTIASLGWRAEGELEDLVARAQQLAADVETLQDVEGAGLVKLDQVYQEVVDDQDATDDEAAVIPPYADLREVLPDAKPGQVVIVGARPAVGKSVLAADWARFNALHRNVGTAFFSLEMTRLELGQRIMAAEANVLLERLRSKDLEESDWQRVAAVKEVWDRAPLWMSDDFNISLPHMRSRLRKLTRTHQIDLVVVDYLQLMEGAVSENRQQEISKISRGLKKMAKEFGVVVVVLSQLNRGSTQRSDKRPQISDLRESGSIEQDADVVILLDREDTRDKESPRAGEIDLLVEKNRNGAGGREVVCAFQGHYSRVVDMAGTSWKG</sequence>
<dbReference type="GO" id="GO:0005524">
    <property type="term" value="F:ATP binding"/>
    <property type="evidence" value="ECO:0007669"/>
    <property type="project" value="UniProtKB-UniRule"/>
</dbReference>
<proteinExistence type="inferred from homology"/>
<evidence type="ECO:0000256" key="2">
    <source>
        <dbReference type="ARBA" id="ARBA00022515"/>
    </source>
</evidence>
<dbReference type="EMBL" id="CP074402">
    <property type="protein sequence ID" value="QVJ03034.1"/>
    <property type="molecule type" value="Genomic_DNA"/>
</dbReference>
<dbReference type="PROSITE" id="PS51199">
    <property type="entry name" value="SF4_HELICASE"/>
    <property type="match status" value="1"/>
</dbReference>
<evidence type="ECO:0000256" key="6">
    <source>
        <dbReference type="ARBA" id="ARBA00022806"/>
    </source>
</evidence>
<evidence type="ECO:0000313" key="14">
    <source>
        <dbReference type="EMBL" id="QVJ03034.1"/>
    </source>
</evidence>
<evidence type="ECO:0000256" key="8">
    <source>
        <dbReference type="ARBA" id="ARBA00023125"/>
    </source>
</evidence>
<dbReference type="Pfam" id="PF03796">
    <property type="entry name" value="DnaB_C"/>
    <property type="match status" value="1"/>
</dbReference>
<dbReference type="GO" id="GO:1990077">
    <property type="term" value="C:primosome complex"/>
    <property type="evidence" value="ECO:0007669"/>
    <property type="project" value="UniProtKB-UniRule"/>
</dbReference>
<dbReference type="GO" id="GO:0003677">
    <property type="term" value="F:DNA binding"/>
    <property type="evidence" value="ECO:0007669"/>
    <property type="project" value="UniProtKB-UniRule"/>
</dbReference>
<dbReference type="NCBIfam" id="TIGR00665">
    <property type="entry name" value="DnaB"/>
    <property type="match status" value="1"/>
</dbReference>
<dbReference type="AlphaFoldDB" id="A0A975QM34"/>
<evidence type="ECO:0000256" key="3">
    <source>
        <dbReference type="ARBA" id="ARBA00022705"/>
    </source>
</evidence>
<evidence type="ECO:0000256" key="10">
    <source>
        <dbReference type="ARBA" id="ARBA00048954"/>
    </source>
</evidence>
<gene>
    <name evidence="14" type="primary">dnaB</name>
    <name evidence="14" type="ORF">KGD82_13450</name>
</gene>